<dbReference type="Proteomes" id="UP000000709">
    <property type="component" value="Unassembled WGS sequence"/>
</dbReference>
<dbReference type="RefSeq" id="XP_007376087.1">
    <property type="nucleotide sequence ID" value="XM_007376025.1"/>
</dbReference>
<dbReference type="OrthoDB" id="416217at2759"/>
<dbReference type="EMBL" id="GL996503">
    <property type="protein sequence ID" value="EGW31309.1"/>
    <property type="molecule type" value="Genomic_DNA"/>
</dbReference>
<evidence type="ECO:0000313" key="2">
    <source>
        <dbReference type="Proteomes" id="UP000000709"/>
    </source>
</evidence>
<dbReference type="STRING" id="619300.G3ARI8"/>
<sequence>MQYTKITRSQGYMSDGLALAKTWFFAIESSAELNDPLGGTLKFHKKNVGSGTNIIEIDSKLDVSDTSRLWLETGYFNRGSNPEYHDALVKIGMITDSNLPIPSQINLFIGFTIEIVQIIDEITKCLDLLRENPTYQVSGSMIIKIMSLIDKARNNYFVPKVNKQDYSIPIESAAHPEYTGVDKLTLPSSCFAKDGNTYYSWYDMNEQLVIDEMMLRTFTTPGLLLLPRHHPLIEELKQKMLASMFFIKRKSPENQITEEILAESENFYLPSRLFTASAIMIESPVGRLSRILNQDIEFEQIELYFTGLFKLGNGSSIMALEMVKKLRRGDVDLVDHPEVIPFC</sequence>
<evidence type="ECO:0000313" key="1">
    <source>
        <dbReference type="EMBL" id="EGW31309.1"/>
    </source>
</evidence>
<dbReference type="GeneID" id="18874092"/>
<keyword evidence="2" id="KW-1185">Reference proteome</keyword>
<dbReference type="InParanoid" id="G3ARI8"/>
<dbReference type="KEGG" id="spaa:SPAPADRAFT_61880"/>
<dbReference type="AlphaFoldDB" id="G3ARI8"/>
<proteinExistence type="predicted"/>
<dbReference type="HOGENOM" id="CLU_009984_0_0_1"/>
<gene>
    <name evidence="1" type="ORF">SPAPADRAFT_61880</name>
</gene>
<name>G3ARI8_SPAPN</name>
<protein>
    <submittedName>
        <fullName evidence="1">Uncharacterized protein</fullName>
    </submittedName>
</protein>
<dbReference type="eggNOG" id="ENOG502SPNA">
    <property type="taxonomic scope" value="Eukaryota"/>
</dbReference>
<reference evidence="1 2" key="1">
    <citation type="journal article" date="2011" name="Proc. Natl. Acad. Sci. U.S.A.">
        <title>Comparative genomics of xylose-fermenting fungi for enhanced biofuel production.</title>
        <authorList>
            <person name="Wohlbach D.J."/>
            <person name="Kuo A."/>
            <person name="Sato T.K."/>
            <person name="Potts K.M."/>
            <person name="Salamov A.A."/>
            <person name="LaButti K.M."/>
            <person name="Sun H."/>
            <person name="Clum A."/>
            <person name="Pangilinan J.L."/>
            <person name="Lindquist E.A."/>
            <person name="Lucas S."/>
            <person name="Lapidus A."/>
            <person name="Jin M."/>
            <person name="Gunawan C."/>
            <person name="Balan V."/>
            <person name="Dale B.E."/>
            <person name="Jeffries T.W."/>
            <person name="Zinkel R."/>
            <person name="Barry K.W."/>
            <person name="Grigoriev I.V."/>
            <person name="Gasch A.P."/>
        </authorList>
    </citation>
    <scope>NUCLEOTIDE SEQUENCE [LARGE SCALE GENOMIC DNA]</scope>
    <source>
        <strain evidence="2">NRRL Y-27907 / 11-Y1</strain>
    </source>
</reference>
<accession>G3ARI8</accession>
<organism evidence="2">
    <name type="scientific">Spathaspora passalidarum (strain NRRL Y-27907 / 11-Y1)</name>
    <dbReference type="NCBI Taxonomy" id="619300"/>
    <lineage>
        <taxon>Eukaryota</taxon>
        <taxon>Fungi</taxon>
        <taxon>Dikarya</taxon>
        <taxon>Ascomycota</taxon>
        <taxon>Saccharomycotina</taxon>
        <taxon>Pichiomycetes</taxon>
        <taxon>Debaryomycetaceae</taxon>
        <taxon>Spathaspora</taxon>
    </lineage>
</organism>